<evidence type="ECO:0000256" key="1">
    <source>
        <dbReference type="SAM" id="Phobius"/>
    </source>
</evidence>
<reference evidence="2 3" key="1">
    <citation type="submission" date="2022-03" db="EMBL/GenBank/DDBJ databases">
        <authorList>
            <person name="He Y."/>
        </authorList>
    </citation>
    <scope>NUCLEOTIDE SEQUENCE [LARGE SCALE GENOMIC DNA]</scope>
    <source>
        <strain evidence="2 3">TK19116</strain>
    </source>
</reference>
<keyword evidence="3" id="KW-1185">Reference proteome</keyword>
<proteinExistence type="predicted"/>
<dbReference type="RefSeq" id="WP_255330996.1">
    <property type="nucleotide sequence ID" value="NZ_JAKZEU010000007.1"/>
</dbReference>
<comment type="caution">
    <text evidence="2">The sequence shown here is derived from an EMBL/GenBank/DDBJ whole genome shotgun (WGS) entry which is preliminary data.</text>
</comment>
<gene>
    <name evidence="2" type="ORF">MLD63_16320</name>
</gene>
<evidence type="ECO:0000313" key="3">
    <source>
        <dbReference type="Proteomes" id="UP001203945"/>
    </source>
</evidence>
<evidence type="ECO:0000313" key="2">
    <source>
        <dbReference type="EMBL" id="MCQ0971989.1"/>
    </source>
</evidence>
<keyword evidence="1" id="KW-0472">Membrane</keyword>
<organism evidence="2 3">
    <name type="scientific">Paracoccus albicereus</name>
    <dbReference type="NCBI Taxonomy" id="2922394"/>
    <lineage>
        <taxon>Bacteria</taxon>
        <taxon>Pseudomonadati</taxon>
        <taxon>Pseudomonadota</taxon>
        <taxon>Alphaproteobacteria</taxon>
        <taxon>Rhodobacterales</taxon>
        <taxon>Paracoccaceae</taxon>
        <taxon>Paracoccus</taxon>
    </lineage>
</organism>
<keyword evidence="1" id="KW-1133">Transmembrane helix</keyword>
<feature type="transmembrane region" description="Helical" evidence="1">
    <location>
        <begin position="12"/>
        <end position="35"/>
    </location>
</feature>
<name>A0ABT1MWC0_9RHOB</name>
<accession>A0ABT1MWC0</accession>
<sequence length="161" mass="18092">MQGVSTLASSYFFEIASLLIASGALVYAALALRVAKEALEAARSSDLAALKSRAHEVRVGAERNFVSLQSACQEMRGRWDLHHERYSPKLGSPEFRNNDTRHILEVERKGHELLRLLKTELTKVAISEPAALEGYIHWAEQTAVEIERLKLQLSPPRQLFI</sequence>
<dbReference type="EMBL" id="JAKZEU010000007">
    <property type="protein sequence ID" value="MCQ0971989.1"/>
    <property type="molecule type" value="Genomic_DNA"/>
</dbReference>
<dbReference type="Proteomes" id="UP001203945">
    <property type="component" value="Unassembled WGS sequence"/>
</dbReference>
<keyword evidence="1" id="KW-0812">Transmembrane</keyword>
<protein>
    <submittedName>
        <fullName evidence="2">Uncharacterized protein</fullName>
    </submittedName>
</protein>